<dbReference type="Proteomes" id="UP001165524">
    <property type="component" value="Unassembled WGS sequence"/>
</dbReference>
<sequence>MPNARQIYKVIFLNQGQIYEIYASHIYQSDLYGFIEVEEFLFGERAQMVVDPSEERLKNEFAGVQRSFIPLHAIIRIDEVEKEGIGKIVEAGSSGNIHAFPMSFGPGPKGGGR</sequence>
<reference evidence="1" key="1">
    <citation type="submission" date="2022-04" db="EMBL/GenBank/DDBJ databases">
        <title>Alcanivorax sp. CY1518 draft genome sequence.</title>
        <authorList>
            <person name="Zhao G."/>
            <person name="An M."/>
        </authorList>
    </citation>
    <scope>NUCLEOTIDE SEQUENCE</scope>
    <source>
        <strain evidence="1">CY1518</strain>
    </source>
</reference>
<dbReference type="InterPro" id="IPR014949">
    <property type="entry name" value="DUF1820"/>
</dbReference>
<protein>
    <submittedName>
        <fullName evidence="1">DUF1820 family protein</fullName>
    </submittedName>
</protein>
<dbReference type="EMBL" id="JALKII010000003">
    <property type="protein sequence ID" value="MCK0537249.1"/>
    <property type="molecule type" value="Genomic_DNA"/>
</dbReference>
<organism evidence="1 2">
    <name type="scientific">Alcanivorax quisquiliarum</name>
    <dbReference type="NCBI Taxonomy" id="2933565"/>
    <lineage>
        <taxon>Bacteria</taxon>
        <taxon>Pseudomonadati</taxon>
        <taxon>Pseudomonadota</taxon>
        <taxon>Gammaproteobacteria</taxon>
        <taxon>Oceanospirillales</taxon>
        <taxon>Alcanivoracaceae</taxon>
        <taxon>Alcanivorax</taxon>
    </lineage>
</organism>
<comment type="caution">
    <text evidence="1">The sequence shown here is derived from an EMBL/GenBank/DDBJ whole genome shotgun (WGS) entry which is preliminary data.</text>
</comment>
<dbReference type="PIRSF" id="PIRSF028538">
    <property type="entry name" value="DUF1820"/>
    <property type="match status" value="1"/>
</dbReference>
<dbReference type="Pfam" id="PF08850">
    <property type="entry name" value="DUF1820"/>
    <property type="match status" value="1"/>
</dbReference>
<evidence type="ECO:0000313" key="2">
    <source>
        <dbReference type="Proteomes" id="UP001165524"/>
    </source>
</evidence>
<proteinExistence type="predicted"/>
<gene>
    <name evidence="1" type="ORF">MU846_05950</name>
</gene>
<evidence type="ECO:0000313" key="1">
    <source>
        <dbReference type="EMBL" id="MCK0537249.1"/>
    </source>
</evidence>
<dbReference type="RefSeq" id="WP_246950255.1">
    <property type="nucleotide sequence ID" value="NZ_JALKII010000003.1"/>
</dbReference>
<name>A0ABT0E5Z5_9GAMM</name>
<keyword evidence="2" id="KW-1185">Reference proteome</keyword>
<accession>A0ABT0E5Z5</accession>